<evidence type="ECO:0000256" key="3">
    <source>
        <dbReference type="PROSITE-ProRule" id="PRU00339"/>
    </source>
</evidence>
<dbReference type="SUPFAM" id="SSF48452">
    <property type="entry name" value="TPR-like"/>
    <property type="match status" value="1"/>
</dbReference>
<protein>
    <submittedName>
        <fullName evidence="5">Uncharacterized protein</fullName>
    </submittedName>
</protein>
<evidence type="ECO:0000313" key="6">
    <source>
        <dbReference type="Proteomes" id="UP000199110"/>
    </source>
</evidence>
<dbReference type="PANTHER" id="PTHR44858">
    <property type="entry name" value="TETRATRICOPEPTIDE REPEAT PROTEIN 6"/>
    <property type="match status" value="1"/>
</dbReference>
<evidence type="ECO:0000256" key="2">
    <source>
        <dbReference type="ARBA" id="ARBA00022803"/>
    </source>
</evidence>
<feature type="signal peptide" evidence="4">
    <location>
        <begin position="1"/>
        <end position="17"/>
    </location>
</feature>
<keyword evidence="1" id="KW-0677">Repeat</keyword>
<dbReference type="PANTHER" id="PTHR44858:SF1">
    <property type="entry name" value="UDP-N-ACETYLGLUCOSAMINE--PEPTIDE N-ACETYLGLUCOSAMINYLTRANSFERASE SPINDLY-RELATED"/>
    <property type="match status" value="1"/>
</dbReference>
<dbReference type="InterPro" id="IPR050498">
    <property type="entry name" value="Ycf3"/>
</dbReference>
<organism evidence="5 6">
    <name type="scientific">Jannaschia pohangensis</name>
    <dbReference type="NCBI Taxonomy" id="390807"/>
    <lineage>
        <taxon>Bacteria</taxon>
        <taxon>Pseudomonadati</taxon>
        <taxon>Pseudomonadota</taxon>
        <taxon>Alphaproteobacteria</taxon>
        <taxon>Rhodobacterales</taxon>
        <taxon>Roseobacteraceae</taxon>
        <taxon>Jannaschia</taxon>
    </lineage>
</organism>
<evidence type="ECO:0000256" key="1">
    <source>
        <dbReference type="ARBA" id="ARBA00022737"/>
    </source>
</evidence>
<evidence type="ECO:0000313" key="5">
    <source>
        <dbReference type="EMBL" id="SFJ00917.1"/>
    </source>
</evidence>
<keyword evidence="6" id="KW-1185">Reference proteome</keyword>
<feature type="repeat" description="TPR" evidence="3">
    <location>
        <begin position="98"/>
        <end position="131"/>
    </location>
</feature>
<name>A0A1I3MVA4_9RHOB</name>
<keyword evidence="2 3" id="KW-0802">TPR repeat</keyword>
<reference evidence="5 6" key="1">
    <citation type="submission" date="2016-10" db="EMBL/GenBank/DDBJ databases">
        <authorList>
            <person name="de Groot N.N."/>
        </authorList>
    </citation>
    <scope>NUCLEOTIDE SEQUENCE [LARGE SCALE GENOMIC DNA]</scope>
    <source>
        <strain evidence="5 6">DSM 19073</strain>
    </source>
</reference>
<accession>A0A1I3MVA4</accession>
<dbReference type="STRING" id="390807.SAMN04488095_1968"/>
<dbReference type="PROSITE" id="PS50005">
    <property type="entry name" value="TPR"/>
    <property type="match status" value="1"/>
</dbReference>
<dbReference type="InterPro" id="IPR019734">
    <property type="entry name" value="TPR_rpt"/>
</dbReference>
<keyword evidence="4" id="KW-0732">Signal</keyword>
<dbReference type="Gene3D" id="1.25.40.10">
    <property type="entry name" value="Tetratricopeptide repeat domain"/>
    <property type="match status" value="1"/>
</dbReference>
<feature type="chain" id="PRO_5011549731" evidence="4">
    <location>
        <begin position="18"/>
        <end position="180"/>
    </location>
</feature>
<evidence type="ECO:0000256" key="4">
    <source>
        <dbReference type="SAM" id="SignalP"/>
    </source>
</evidence>
<dbReference type="Proteomes" id="UP000199110">
    <property type="component" value="Unassembled WGS sequence"/>
</dbReference>
<dbReference type="OrthoDB" id="9815010at2"/>
<dbReference type="InterPro" id="IPR011990">
    <property type="entry name" value="TPR-like_helical_dom_sf"/>
</dbReference>
<dbReference type="SMART" id="SM00028">
    <property type="entry name" value="TPR"/>
    <property type="match status" value="3"/>
</dbReference>
<dbReference type="RefSeq" id="WP_092779716.1">
    <property type="nucleotide sequence ID" value="NZ_FORA01000002.1"/>
</dbReference>
<dbReference type="EMBL" id="FORA01000002">
    <property type="protein sequence ID" value="SFJ00917.1"/>
    <property type="molecule type" value="Genomic_DNA"/>
</dbReference>
<proteinExistence type="predicted"/>
<gene>
    <name evidence="5" type="ORF">SAMN04488095_1968</name>
</gene>
<sequence>MKTLAIIALTLGTPVLADCPAAPDITAQMDDLLAQMQTIETDREAREISNQMWEVWIEAPDDAAQTLLDEGMDRRAVYDLEGAVTAFDALVEYCPDYAEGYNQRAFANFLREDFATALPDLDRALELSPRHVAAMSGKGLTLIQMGRIREGQDVIREALKLNPWLSERQFLALPPETTDL</sequence>
<dbReference type="AlphaFoldDB" id="A0A1I3MVA4"/>